<evidence type="ECO:0000313" key="1">
    <source>
        <dbReference type="EMBL" id="JAH14790.1"/>
    </source>
</evidence>
<dbReference type="AlphaFoldDB" id="A0A0E9QEP7"/>
<protein>
    <submittedName>
        <fullName evidence="1">Uncharacterized protein</fullName>
    </submittedName>
</protein>
<name>A0A0E9QEP7_ANGAN</name>
<sequence length="26" mass="2845">MSLVLIVISSIQTDIPARFSLPAPYL</sequence>
<proteinExistence type="predicted"/>
<reference evidence="1" key="1">
    <citation type="submission" date="2014-11" db="EMBL/GenBank/DDBJ databases">
        <authorList>
            <person name="Amaro Gonzalez C."/>
        </authorList>
    </citation>
    <scope>NUCLEOTIDE SEQUENCE</scope>
</reference>
<dbReference type="EMBL" id="GBXM01093787">
    <property type="protein sequence ID" value="JAH14790.1"/>
    <property type="molecule type" value="Transcribed_RNA"/>
</dbReference>
<organism evidence="1">
    <name type="scientific">Anguilla anguilla</name>
    <name type="common">European freshwater eel</name>
    <name type="synonym">Muraena anguilla</name>
    <dbReference type="NCBI Taxonomy" id="7936"/>
    <lineage>
        <taxon>Eukaryota</taxon>
        <taxon>Metazoa</taxon>
        <taxon>Chordata</taxon>
        <taxon>Craniata</taxon>
        <taxon>Vertebrata</taxon>
        <taxon>Euteleostomi</taxon>
        <taxon>Actinopterygii</taxon>
        <taxon>Neopterygii</taxon>
        <taxon>Teleostei</taxon>
        <taxon>Anguilliformes</taxon>
        <taxon>Anguillidae</taxon>
        <taxon>Anguilla</taxon>
    </lineage>
</organism>
<reference evidence="1" key="2">
    <citation type="journal article" date="2015" name="Fish Shellfish Immunol.">
        <title>Early steps in the European eel (Anguilla anguilla)-Vibrio vulnificus interaction in the gills: Role of the RtxA13 toxin.</title>
        <authorList>
            <person name="Callol A."/>
            <person name="Pajuelo D."/>
            <person name="Ebbesson L."/>
            <person name="Teles M."/>
            <person name="MacKenzie S."/>
            <person name="Amaro C."/>
        </authorList>
    </citation>
    <scope>NUCLEOTIDE SEQUENCE</scope>
</reference>
<accession>A0A0E9QEP7</accession>